<dbReference type="KEGG" id="bhu:bhn_I0062"/>
<dbReference type="EMBL" id="CP017831">
    <property type="protein sequence ID" value="AOZ95098.1"/>
    <property type="molecule type" value="Genomic_DNA"/>
</dbReference>
<evidence type="ECO:0000313" key="3">
    <source>
        <dbReference type="EMBL" id="AOZ95098.1"/>
    </source>
</evidence>
<dbReference type="AlphaFoldDB" id="A0A1D9NXJ0"/>
<reference evidence="4" key="1">
    <citation type="submission" date="2016-10" db="EMBL/GenBank/DDBJ databases">
        <title>The complete genome sequence of the rumen bacterium Butyrivibrio hungatei MB2003.</title>
        <authorList>
            <person name="Palevich N."/>
            <person name="Kelly W.J."/>
            <person name="Leahy S.C."/>
            <person name="Altermann E."/>
            <person name="Rakonjac J."/>
            <person name="Attwood G.T."/>
        </authorList>
    </citation>
    <scope>NUCLEOTIDE SEQUENCE [LARGE SCALE GENOMIC DNA]</scope>
    <source>
        <strain evidence="4">MB2003</strain>
    </source>
</reference>
<evidence type="ECO:0000256" key="1">
    <source>
        <dbReference type="SAM" id="Phobius"/>
    </source>
</evidence>
<evidence type="ECO:0000313" key="4">
    <source>
        <dbReference type="Proteomes" id="UP000179284"/>
    </source>
</evidence>
<keyword evidence="1" id="KW-1133">Transmembrane helix</keyword>
<feature type="transmembrane region" description="Helical" evidence="1">
    <location>
        <begin position="28"/>
        <end position="48"/>
    </location>
</feature>
<keyword evidence="1" id="KW-0812">Transmembrane</keyword>
<keyword evidence="1" id="KW-0472">Membrane</keyword>
<accession>A0A1D9NXJ0</accession>
<name>A0A1D9NXJ0_9FIRM</name>
<dbReference type="RefSeq" id="WP_236845941.1">
    <property type="nucleotide sequence ID" value="NZ_CP017831.1"/>
</dbReference>
<dbReference type="Proteomes" id="UP000179284">
    <property type="component" value="Chromosome I"/>
</dbReference>
<gene>
    <name evidence="3" type="ORF">bhn_I0062</name>
</gene>
<dbReference type="Pfam" id="PF16982">
    <property type="entry name" value="Flp1_like"/>
    <property type="match status" value="1"/>
</dbReference>
<evidence type="ECO:0000259" key="2">
    <source>
        <dbReference type="Pfam" id="PF16982"/>
    </source>
</evidence>
<proteinExistence type="predicted"/>
<keyword evidence="4" id="KW-1185">Reference proteome</keyword>
<feature type="domain" description="Putative Flagellin Flp1-like" evidence="2">
    <location>
        <begin position="22"/>
        <end position="66"/>
    </location>
</feature>
<sequence length="72" mass="8008">MNLVTQNMKKIGGKIRKGVMDFWNDESGMGTVEVILIIVVLIGLVIVFKKEISGIVEDVFKTIRADTRAITN</sequence>
<dbReference type="InterPro" id="IPR031564">
    <property type="entry name" value="Flp1-like"/>
</dbReference>
<protein>
    <recommendedName>
        <fullName evidence="2">Putative Flagellin Flp1-like domain-containing protein</fullName>
    </recommendedName>
</protein>
<organism evidence="3 4">
    <name type="scientific">Butyrivibrio hungatei</name>
    <dbReference type="NCBI Taxonomy" id="185008"/>
    <lineage>
        <taxon>Bacteria</taxon>
        <taxon>Bacillati</taxon>
        <taxon>Bacillota</taxon>
        <taxon>Clostridia</taxon>
        <taxon>Lachnospirales</taxon>
        <taxon>Lachnospiraceae</taxon>
        <taxon>Butyrivibrio</taxon>
    </lineage>
</organism>